<sequence>MCKALSLLKLSLDETVEYVTISEGRYKASIVNFFKEWSNDKYWEVISLQTATLSKNSGLVWKVRGFSMALIRQFQILGIHRFIEIKMFFTPKDVPWPVAIDFYSGKKSQQKPRIKFLRVLQKILKIEEKELEHWIQALFMEWTF</sequence>
<protein>
    <submittedName>
        <fullName evidence="1">Uncharacterized protein</fullName>
    </submittedName>
</protein>
<dbReference type="EMBL" id="BMAW01112633">
    <property type="protein sequence ID" value="GFT53706.1"/>
    <property type="molecule type" value="Genomic_DNA"/>
</dbReference>
<accession>A0A8X6P6T4</accession>
<name>A0A8X6P6T4_NEPPI</name>
<dbReference type="Proteomes" id="UP000887013">
    <property type="component" value="Unassembled WGS sequence"/>
</dbReference>
<dbReference type="AlphaFoldDB" id="A0A8X6P6T4"/>
<dbReference type="OrthoDB" id="10590158at2759"/>
<reference evidence="1" key="1">
    <citation type="submission" date="2020-08" db="EMBL/GenBank/DDBJ databases">
        <title>Multicomponent nature underlies the extraordinary mechanical properties of spider dragline silk.</title>
        <authorList>
            <person name="Kono N."/>
            <person name="Nakamura H."/>
            <person name="Mori M."/>
            <person name="Yoshida Y."/>
            <person name="Ohtoshi R."/>
            <person name="Malay A.D."/>
            <person name="Moran D.A.P."/>
            <person name="Tomita M."/>
            <person name="Numata K."/>
            <person name="Arakawa K."/>
        </authorList>
    </citation>
    <scope>NUCLEOTIDE SEQUENCE</scope>
</reference>
<evidence type="ECO:0000313" key="2">
    <source>
        <dbReference type="Proteomes" id="UP000887013"/>
    </source>
</evidence>
<evidence type="ECO:0000313" key="1">
    <source>
        <dbReference type="EMBL" id="GFT53706.1"/>
    </source>
</evidence>
<keyword evidence="2" id="KW-1185">Reference proteome</keyword>
<organism evidence="1 2">
    <name type="scientific">Nephila pilipes</name>
    <name type="common">Giant wood spider</name>
    <name type="synonym">Nephila maculata</name>
    <dbReference type="NCBI Taxonomy" id="299642"/>
    <lineage>
        <taxon>Eukaryota</taxon>
        <taxon>Metazoa</taxon>
        <taxon>Ecdysozoa</taxon>
        <taxon>Arthropoda</taxon>
        <taxon>Chelicerata</taxon>
        <taxon>Arachnida</taxon>
        <taxon>Araneae</taxon>
        <taxon>Araneomorphae</taxon>
        <taxon>Entelegynae</taxon>
        <taxon>Araneoidea</taxon>
        <taxon>Nephilidae</taxon>
        <taxon>Nephila</taxon>
    </lineage>
</organism>
<comment type="caution">
    <text evidence="1">The sequence shown here is derived from an EMBL/GenBank/DDBJ whole genome shotgun (WGS) entry which is preliminary data.</text>
</comment>
<proteinExistence type="predicted"/>
<gene>
    <name evidence="1" type="ORF">NPIL_475201</name>
</gene>